<dbReference type="GO" id="GO:0005975">
    <property type="term" value="P:carbohydrate metabolic process"/>
    <property type="evidence" value="ECO:0007669"/>
    <property type="project" value="InterPro"/>
</dbReference>
<dbReference type="AlphaFoldDB" id="A0A2J6QPT8"/>
<evidence type="ECO:0000313" key="2">
    <source>
        <dbReference type="EMBL" id="PMD28273.1"/>
    </source>
</evidence>
<organism evidence="2 3">
    <name type="scientific">Hyaloscypha hepaticicola</name>
    <dbReference type="NCBI Taxonomy" id="2082293"/>
    <lineage>
        <taxon>Eukaryota</taxon>
        <taxon>Fungi</taxon>
        <taxon>Dikarya</taxon>
        <taxon>Ascomycota</taxon>
        <taxon>Pezizomycotina</taxon>
        <taxon>Leotiomycetes</taxon>
        <taxon>Helotiales</taxon>
        <taxon>Hyaloscyphaceae</taxon>
        <taxon>Hyaloscypha</taxon>
    </lineage>
</organism>
<dbReference type="GO" id="GO:0016810">
    <property type="term" value="F:hydrolase activity, acting on carbon-nitrogen (but not peptide) bonds"/>
    <property type="evidence" value="ECO:0007669"/>
    <property type="project" value="InterPro"/>
</dbReference>
<gene>
    <name evidence="2" type="ORF">NA56DRAFT_639937</name>
</gene>
<dbReference type="EMBL" id="KZ613464">
    <property type="protein sequence ID" value="PMD28273.1"/>
    <property type="molecule type" value="Genomic_DNA"/>
</dbReference>
<proteinExistence type="predicted"/>
<evidence type="ECO:0000259" key="1">
    <source>
        <dbReference type="PROSITE" id="PS51677"/>
    </source>
</evidence>
<keyword evidence="3" id="KW-1185">Reference proteome</keyword>
<dbReference type="OrthoDB" id="9970124at2759"/>
<dbReference type="PROSITE" id="PS51677">
    <property type="entry name" value="NODB"/>
    <property type="match status" value="1"/>
</dbReference>
<reference evidence="2 3" key="1">
    <citation type="submission" date="2016-05" db="EMBL/GenBank/DDBJ databases">
        <title>A degradative enzymes factory behind the ericoid mycorrhizal symbiosis.</title>
        <authorList>
            <consortium name="DOE Joint Genome Institute"/>
            <person name="Martino E."/>
            <person name="Morin E."/>
            <person name="Grelet G."/>
            <person name="Kuo A."/>
            <person name="Kohler A."/>
            <person name="Daghino S."/>
            <person name="Barry K."/>
            <person name="Choi C."/>
            <person name="Cichocki N."/>
            <person name="Clum A."/>
            <person name="Copeland A."/>
            <person name="Hainaut M."/>
            <person name="Haridas S."/>
            <person name="Labutti K."/>
            <person name="Lindquist E."/>
            <person name="Lipzen A."/>
            <person name="Khouja H.-R."/>
            <person name="Murat C."/>
            <person name="Ohm R."/>
            <person name="Olson A."/>
            <person name="Spatafora J."/>
            <person name="Veneault-Fourrey C."/>
            <person name="Henrissat B."/>
            <person name="Grigoriev I."/>
            <person name="Martin F."/>
            <person name="Perotto S."/>
        </authorList>
    </citation>
    <scope>NUCLEOTIDE SEQUENCE [LARGE SCALE GENOMIC DNA]</scope>
    <source>
        <strain evidence="2 3">UAMH 7357</strain>
    </source>
</reference>
<sequence length="57" mass="6561">MTPEKEKAYIKKEVQTITKICSSPPKGWYYGGYRADLTLASEVYKEMDVPILWDSDS</sequence>
<dbReference type="STRING" id="1745343.A0A2J6QPT8"/>
<protein>
    <recommendedName>
        <fullName evidence="1">NodB homology domain-containing protein</fullName>
    </recommendedName>
</protein>
<dbReference type="Gene3D" id="3.20.20.370">
    <property type="entry name" value="Glycoside hydrolase/deacetylase"/>
    <property type="match status" value="1"/>
</dbReference>
<name>A0A2J6QPT8_9HELO</name>
<dbReference type="InterPro" id="IPR002509">
    <property type="entry name" value="NODB_dom"/>
</dbReference>
<evidence type="ECO:0000313" key="3">
    <source>
        <dbReference type="Proteomes" id="UP000235672"/>
    </source>
</evidence>
<dbReference type="Proteomes" id="UP000235672">
    <property type="component" value="Unassembled WGS sequence"/>
</dbReference>
<accession>A0A2J6QPT8</accession>
<feature type="domain" description="NodB homology" evidence="1">
    <location>
        <begin position="1"/>
        <end position="57"/>
    </location>
</feature>